<dbReference type="STRING" id="200361.A0A453GKN2"/>
<dbReference type="Proteomes" id="UP000015105">
    <property type="component" value="Chromosome 3D"/>
</dbReference>
<organism evidence="1 2">
    <name type="scientific">Aegilops tauschii subsp. strangulata</name>
    <name type="common">Goatgrass</name>
    <dbReference type="NCBI Taxonomy" id="200361"/>
    <lineage>
        <taxon>Eukaryota</taxon>
        <taxon>Viridiplantae</taxon>
        <taxon>Streptophyta</taxon>
        <taxon>Embryophyta</taxon>
        <taxon>Tracheophyta</taxon>
        <taxon>Spermatophyta</taxon>
        <taxon>Magnoliopsida</taxon>
        <taxon>Liliopsida</taxon>
        <taxon>Poales</taxon>
        <taxon>Poaceae</taxon>
        <taxon>BOP clade</taxon>
        <taxon>Pooideae</taxon>
        <taxon>Triticodae</taxon>
        <taxon>Triticeae</taxon>
        <taxon>Triticinae</taxon>
        <taxon>Aegilops</taxon>
    </lineage>
</organism>
<proteinExistence type="predicted"/>
<dbReference type="Gramene" id="AET3Gv21072800.1">
    <property type="protein sequence ID" value="AET3Gv21072800.1"/>
    <property type="gene ID" value="AET3Gv21072800"/>
</dbReference>
<evidence type="ECO:0000313" key="2">
    <source>
        <dbReference type="Proteomes" id="UP000015105"/>
    </source>
</evidence>
<dbReference type="EnsemblPlants" id="AET3Gv21072800.1">
    <property type="protein sequence ID" value="AET3Gv21072800.1"/>
    <property type="gene ID" value="AET3Gv21072800"/>
</dbReference>
<keyword evidence="2" id="KW-1185">Reference proteome</keyword>
<evidence type="ECO:0000313" key="1">
    <source>
        <dbReference type="EnsemblPlants" id="AET3Gv21072800.1"/>
    </source>
</evidence>
<name>A0A453GKN2_AEGTS</name>
<protein>
    <submittedName>
        <fullName evidence="1">Uncharacterized protein</fullName>
    </submittedName>
</protein>
<reference evidence="1" key="3">
    <citation type="journal article" date="2017" name="Nature">
        <title>Genome sequence of the progenitor of the wheat D genome Aegilops tauschii.</title>
        <authorList>
            <person name="Luo M.C."/>
            <person name="Gu Y.Q."/>
            <person name="Puiu D."/>
            <person name="Wang H."/>
            <person name="Twardziok S.O."/>
            <person name="Deal K.R."/>
            <person name="Huo N."/>
            <person name="Zhu T."/>
            <person name="Wang L."/>
            <person name="Wang Y."/>
            <person name="McGuire P.E."/>
            <person name="Liu S."/>
            <person name="Long H."/>
            <person name="Ramasamy R.K."/>
            <person name="Rodriguez J.C."/>
            <person name="Van S.L."/>
            <person name="Yuan L."/>
            <person name="Wang Z."/>
            <person name="Xia Z."/>
            <person name="Xiao L."/>
            <person name="Anderson O.D."/>
            <person name="Ouyang S."/>
            <person name="Liang Y."/>
            <person name="Zimin A.V."/>
            <person name="Pertea G."/>
            <person name="Qi P."/>
            <person name="Bennetzen J.L."/>
            <person name="Dai X."/>
            <person name="Dawson M.W."/>
            <person name="Muller H.G."/>
            <person name="Kugler K."/>
            <person name="Rivarola-Duarte L."/>
            <person name="Spannagl M."/>
            <person name="Mayer K.F.X."/>
            <person name="Lu F.H."/>
            <person name="Bevan M.W."/>
            <person name="Leroy P."/>
            <person name="Li P."/>
            <person name="You F.M."/>
            <person name="Sun Q."/>
            <person name="Liu Z."/>
            <person name="Lyons E."/>
            <person name="Wicker T."/>
            <person name="Salzberg S.L."/>
            <person name="Devos K.M."/>
            <person name="Dvorak J."/>
        </authorList>
    </citation>
    <scope>NUCLEOTIDE SEQUENCE [LARGE SCALE GENOMIC DNA]</scope>
    <source>
        <strain evidence="1">cv. AL8/78</strain>
    </source>
</reference>
<reference evidence="1" key="5">
    <citation type="journal article" date="2021" name="G3 (Bethesda)">
        <title>Aegilops tauschii genome assembly Aet v5.0 features greater sequence contiguity and improved annotation.</title>
        <authorList>
            <person name="Wang L."/>
            <person name="Zhu T."/>
            <person name="Rodriguez J.C."/>
            <person name="Deal K.R."/>
            <person name="Dubcovsky J."/>
            <person name="McGuire P.E."/>
            <person name="Lux T."/>
            <person name="Spannagl M."/>
            <person name="Mayer K.F.X."/>
            <person name="Baldrich P."/>
            <person name="Meyers B.C."/>
            <person name="Huo N."/>
            <person name="Gu Y.Q."/>
            <person name="Zhou H."/>
            <person name="Devos K.M."/>
            <person name="Bennetzen J.L."/>
            <person name="Unver T."/>
            <person name="Budak H."/>
            <person name="Gulick P.J."/>
            <person name="Galiba G."/>
            <person name="Kalapos B."/>
            <person name="Nelson D.R."/>
            <person name="Li P."/>
            <person name="You F.M."/>
            <person name="Luo M.C."/>
            <person name="Dvorak J."/>
        </authorList>
    </citation>
    <scope>NUCLEOTIDE SEQUENCE [LARGE SCALE GENOMIC DNA]</scope>
    <source>
        <strain evidence="1">cv. AL8/78</strain>
    </source>
</reference>
<reference evidence="1" key="4">
    <citation type="submission" date="2019-03" db="UniProtKB">
        <authorList>
            <consortium name="EnsemblPlants"/>
        </authorList>
    </citation>
    <scope>IDENTIFICATION</scope>
</reference>
<dbReference type="AlphaFoldDB" id="A0A453GKN2"/>
<reference evidence="2" key="1">
    <citation type="journal article" date="2014" name="Science">
        <title>Ancient hybridizations among the ancestral genomes of bread wheat.</title>
        <authorList>
            <consortium name="International Wheat Genome Sequencing Consortium,"/>
            <person name="Marcussen T."/>
            <person name="Sandve S.R."/>
            <person name="Heier L."/>
            <person name="Spannagl M."/>
            <person name="Pfeifer M."/>
            <person name="Jakobsen K.S."/>
            <person name="Wulff B.B."/>
            <person name="Steuernagel B."/>
            <person name="Mayer K.F."/>
            <person name="Olsen O.A."/>
        </authorList>
    </citation>
    <scope>NUCLEOTIDE SEQUENCE [LARGE SCALE GENOMIC DNA]</scope>
    <source>
        <strain evidence="2">cv. AL8/78</strain>
    </source>
</reference>
<accession>A0A453GKN2</accession>
<sequence length="100" mass="11208">MCCCIFSTSPYYCYVCHLQARRLREPTLKNLHHVKACEDLRNQLQAQVVEQFKAPGSSSLISKGEPSLAIAQDNEEVNNISVGKKVKITLASVTGRRWIS</sequence>
<reference evidence="2" key="2">
    <citation type="journal article" date="2017" name="Nat. Plants">
        <title>The Aegilops tauschii genome reveals multiple impacts of transposons.</title>
        <authorList>
            <person name="Zhao G."/>
            <person name="Zou C."/>
            <person name="Li K."/>
            <person name="Wang K."/>
            <person name="Li T."/>
            <person name="Gao L."/>
            <person name="Zhang X."/>
            <person name="Wang H."/>
            <person name="Yang Z."/>
            <person name="Liu X."/>
            <person name="Jiang W."/>
            <person name="Mao L."/>
            <person name="Kong X."/>
            <person name="Jiao Y."/>
            <person name="Jia J."/>
        </authorList>
    </citation>
    <scope>NUCLEOTIDE SEQUENCE [LARGE SCALE GENOMIC DNA]</scope>
    <source>
        <strain evidence="2">cv. AL8/78</strain>
    </source>
</reference>